<dbReference type="Proteomes" id="UP000186817">
    <property type="component" value="Unassembled WGS sequence"/>
</dbReference>
<evidence type="ECO:0000313" key="1">
    <source>
        <dbReference type="EMBL" id="OLP81064.1"/>
    </source>
</evidence>
<keyword evidence="2" id="KW-1185">Reference proteome</keyword>
<reference evidence="1 2" key="1">
    <citation type="submission" date="2016-02" db="EMBL/GenBank/DDBJ databases">
        <title>Genome analysis of coral dinoflagellate symbionts highlights evolutionary adaptations to a symbiotic lifestyle.</title>
        <authorList>
            <person name="Aranda M."/>
            <person name="Li Y."/>
            <person name="Liew Y.J."/>
            <person name="Baumgarten S."/>
            <person name="Simakov O."/>
            <person name="Wilson M."/>
            <person name="Piel J."/>
            <person name="Ashoor H."/>
            <person name="Bougouffa S."/>
            <person name="Bajic V.B."/>
            <person name="Ryu T."/>
            <person name="Ravasi T."/>
            <person name="Bayer T."/>
            <person name="Micklem G."/>
            <person name="Kim H."/>
            <person name="Bhak J."/>
            <person name="Lajeunesse T.C."/>
            <person name="Voolstra C.R."/>
        </authorList>
    </citation>
    <scope>NUCLEOTIDE SEQUENCE [LARGE SCALE GENOMIC DNA]</scope>
    <source>
        <strain evidence="1 2">CCMP2467</strain>
    </source>
</reference>
<dbReference type="EMBL" id="LSRX01001315">
    <property type="protein sequence ID" value="OLP81064.1"/>
    <property type="molecule type" value="Genomic_DNA"/>
</dbReference>
<evidence type="ECO:0000313" key="2">
    <source>
        <dbReference type="Proteomes" id="UP000186817"/>
    </source>
</evidence>
<comment type="caution">
    <text evidence="1">The sequence shown here is derived from an EMBL/GenBank/DDBJ whole genome shotgun (WGS) entry which is preliminary data.</text>
</comment>
<dbReference type="AlphaFoldDB" id="A0A1Q9CDP6"/>
<protein>
    <submittedName>
        <fullName evidence="1">Uncharacterized protein</fullName>
    </submittedName>
</protein>
<name>A0A1Q9CDP6_SYMMI</name>
<organism evidence="1 2">
    <name type="scientific">Symbiodinium microadriaticum</name>
    <name type="common">Dinoflagellate</name>
    <name type="synonym">Zooxanthella microadriatica</name>
    <dbReference type="NCBI Taxonomy" id="2951"/>
    <lineage>
        <taxon>Eukaryota</taxon>
        <taxon>Sar</taxon>
        <taxon>Alveolata</taxon>
        <taxon>Dinophyceae</taxon>
        <taxon>Suessiales</taxon>
        <taxon>Symbiodiniaceae</taxon>
        <taxon>Symbiodinium</taxon>
    </lineage>
</organism>
<sequence length="133" mass="14585">MVGIRMTLCDAAFSPSQGVGATVTGRGRCSTATKLSYPEEYERRRKDHSIKHPEHSMLQEKGKFPGIWSGCFSKWRKQRKHQNWPQLCSNLVGAAKKAKQVPQWALAAMQVPQKGSGRTPGFGGCRIGGGLVS</sequence>
<gene>
    <name evidence="1" type="ORF">AK812_SmicGene49052</name>
</gene>
<dbReference type="OrthoDB" id="406570at2759"/>
<accession>A0A1Q9CDP6</accession>
<proteinExistence type="predicted"/>